<feature type="compositionally biased region" description="Basic residues" evidence="2">
    <location>
        <begin position="317"/>
        <end position="326"/>
    </location>
</feature>
<feature type="coiled-coil region" evidence="1">
    <location>
        <begin position="39"/>
        <end position="73"/>
    </location>
</feature>
<keyword evidence="4" id="KW-1185">Reference proteome</keyword>
<evidence type="ECO:0000256" key="1">
    <source>
        <dbReference type="SAM" id="Coils"/>
    </source>
</evidence>
<sequence>MGRRKNSLADNPSKDREGFKNSSADKPPKDREGSWKKIFEGLANLVQDQQRQLESLLKERKSLEKRIRSQHDRWVFDVKLLEDYISQMMRNSKIKDMARAVDAAKANLIISMKQKEAIMNKLKFEDAEDERADLRLVFDELSQFLREPKHLTRSNSKNANESALKAERDFAWNQFKKTDAQLQEHVKKTKSEVEAANDRIQKLISELEQSQSLNMEKNRTISSLQDDMAELESDSRKKSEEISRLTKELELLRGDSNNNNNNRSKLSITPVLRRCTVDSGGMSSRSSDMVVNEKGERRSSKRKGGDTEPRLFTSRFKVPKLKHLST</sequence>
<name>A0AA35ZZY7_LACSI</name>
<feature type="compositionally biased region" description="Basic and acidic residues" evidence="2">
    <location>
        <begin position="291"/>
        <end position="309"/>
    </location>
</feature>
<gene>
    <name evidence="3" type="ORF">LSALG_LOCUS40444</name>
</gene>
<reference evidence="3" key="1">
    <citation type="submission" date="2023-04" db="EMBL/GenBank/DDBJ databases">
        <authorList>
            <person name="Vijverberg K."/>
            <person name="Xiong W."/>
            <person name="Schranz E."/>
        </authorList>
    </citation>
    <scope>NUCLEOTIDE SEQUENCE</scope>
</reference>
<keyword evidence="1" id="KW-0175">Coiled coil</keyword>
<dbReference type="EMBL" id="OX465085">
    <property type="protein sequence ID" value="CAI9301928.1"/>
    <property type="molecule type" value="Genomic_DNA"/>
</dbReference>
<feature type="region of interest" description="Disordered" evidence="2">
    <location>
        <begin position="1"/>
        <end position="33"/>
    </location>
</feature>
<feature type="region of interest" description="Disordered" evidence="2">
    <location>
        <begin position="276"/>
        <end position="326"/>
    </location>
</feature>
<dbReference type="Proteomes" id="UP001177003">
    <property type="component" value="Chromosome 9"/>
</dbReference>
<evidence type="ECO:0000313" key="3">
    <source>
        <dbReference type="EMBL" id="CAI9301928.1"/>
    </source>
</evidence>
<dbReference type="PANTHER" id="PTHR35992:SF1">
    <property type="entry name" value="CYTOMATRIX PROTEIN-LIKE PROTEIN"/>
    <property type="match status" value="1"/>
</dbReference>
<dbReference type="AlphaFoldDB" id="A0AA35ZZY7"/>
<organism evidence="3 4">
    <name type="scientific">Lactuca saligna</name>
    <name type="common">Willowleaf lettuce</name>
    <dbReference type="NCBI Taxonomy" id="75948"/>
    <lineage>
        <taxon>Eukaryota</taxon>
        <taxon>Viridiplantae</taxon>
        <taxon>Streptophyta</taxon>
        <taxon>Embryophyta</taxon>
        <taxon>Tracheophyta</taxon>
        <taxon>Spermatophyta</taxon>
        <taxon>Magnoliopsida</taxon>
        <taxon>eudicotyledons</taxon>
        <taxon>Gunneridae</taxon>
        <taxon>Pentapetalae</taxon>
        <taxon>asterids</taxon>
        <taxon>campanulids</taxon>
        <taxon>Asterales</taxon>
        <taxon>Asteraceae</taxon>
        <taxon>Cichorioideae</taxon>
        <taxon>Cichorieae</taxon>
        <taxon>Lactucinae</taxon>
        <taxon>Lactuca</taxon>
    </lineage>
</organism>
<protein>
    <submittedName>
        <fullName evidence="3">Uncharacterized protein</fullName>
    </submittedName>
</protein>
<dbReference type="PANTHER" id="PTHR35992">
    <property type="entry name" value="CYTOMATRIX PROTEIN-LIKE PROTEIN"/>
    <property type="match status" value="1"/>
</dbReference>
<evidence type="ECO:0000256" key="2">
    <source>
        <dbReference type="SAM" id="MobiDB-lite"/>
    </source>
</evidence>
<feature type="compositionally biased region" description="Low complexity" evidence="2">
    <location>
        <begin position="277"/>
        <end position="290"/>
    </location>
</feature>
<feature type="coiled-coil region" evidence="1">
    <location>
        <begin position="179"/>
        <end position="255"/>
    </location>
</feature>
<accession>A0AA35ZZY7</accession>
<evidence type="ECO:0000313" key="4">
    <source>
        <dbReference type="Proteomes" id="UP001177003"/>
    </source>
</evidence>
<proteinExistence type="predicted"/>